<organism evidence="1 2">
    <name type="scientific">Brasilonema octagenarum UFV-OR1</name>
    <dbReference type="NCBI Taxonomy" id="417115"/>
    <lineage>
        <taxon>Bacteria</taxon>
        <taxon>Bacillati</taxon>
        <taxon>Cyanobacteriota</taxon>
        <taxon>Cyanophyceae</taxon>
        <taxon>Nostocales</taxon>
        <taxon>Scytonemataceae</taxon>
        <taxon>Brasilonema</taxon>
        <taxon>Octagenarum group</taxon>
    </lineage>
</organism>
<protein>
    <submittedName>
        <fullName evidence="1">Uncharacterized protein</fullName>
    </submittedName>
</protein>
<comment type="caution">
    <text evidence="1">The sequence shown here is derived from an EMBL/GenBank/DDBJ whole genome shotgun (WGS) entry which is preliminary data.</text>
</comment>
<dbReference type="Proteomes" id="UP000762253">
    <property type="component" value="Unassembled WGS sequence"/>
</dbReference>
<accession>A0ABX1MJC3</accession>
<name>A0ABX1MJC3_9CYAN</name>
<keyword evidence="2" id="KW-1185">Reference proteome</keyword>
<reference evidence="1 2" key="1">
    <citation type="submission" date="2018-06" db="EMBL/GenBank/DDBJ databases">
        <title>Comparative genomics of Brasilonema spp. strains.</title>
        <authorList>
            <person name="Alvarenga D.O."/>
            <person name="Fiore M.F."/>
            <person name="Varani A.M."/>
        </authorList>
    </citation>
    <scope>NUCLEOTIDE SEQUENCE [LARGE SCALE GENOMIC DNA]</scope>
    <source>
        <strain evidence="1 2">UFV-OR1</strain>
    </source>
</reference>
<evidence type="ECO:0000313" key="2">
    <source>
        <dbReference type="Proteomes" id="UP000762253"/>
    </source>
</evidence>
<sequence>MVNGGILTAKSGKVRLLRRDELSDNWNPATDTRTSDWEATQYLIRTLDQKGETGTAIMLSQLGSCGEIARDLAYRLYNICDRKSWTQEAIAYNSLVISWAEISRLAAEIKPEPVQGELF</sequence>
<proteinExistence type="predicted"/>
<evidence type="ECO:0000313" key="1">
    <source>
        <dbReference type="EMBL" id="NMF67516.1"/>
    </source>
</evidence>
<dbReference type="EMBL" id="QMEC01000359">
    <property type="protein sequence ID" value="NMF67516.1"/>
    <property type="molecule type" value="Genomic_DNA"/>
</dbReference>
<gene>
    <name evidence="1" type="ORF">DP115_34260</name>
</gene>